<gene>
    <name evidence="1" type="ORF">NP048_04125</name>
</gene>
<name>A0ABY5KWD0_9CELL</name>
<reference evidence="1 2" key="1">
    <citation type="submission" date="2022-07" db="EMBL/GenBank/DDBJ databases">
        <title>Novel species in genus cellulomonas.</title>
        <authorList>
            <person name="Ye L."/>
        </authorList>
    </citation>
    <scope>NUCLEOTIDE SEQUENCE [LARGE SCALE GENOMIC DNA]</scope>
    <source>
        <strain evidence="2">zg-B89</strain>
    </source>
</reference>
<protein>
    <submittedName>
        <fullName evidence="1">Uncharacterized protein</fullName>
    </submittedName>
</protein>
<evidence type="ECO:0000313" key="1">
    <source>
        <dbReference type="EMBL" id="UUI72653.1"/>
    </source>
</evidence>
<dbReference type="Proteomes" id="UP001316384">
    <property type="component" value="Chromosome"/>
</dbReference>
<proteinExistence type="predicted"/>
<accession>A0ABY5KWD0</accession>
<keyword evidence="2" id="KW-1185">Reference proteome</keyword>
<dbReference type="EMBL" id="CP101987">
    <property type="protein sequence ID" value="UUI72653.1"/>
    <property type="molecule type" value="Genomic_DNA"/>
</dbReference>
<dbReference type="RefSeq" id="WP_227578213.1">
    <property type="nucleotide sequence ID" value="NZ_CP101987.1"/>
</dbReference>
<organism evidence="1 2">
    <name type="scientific">Cellulomonas xiejunii</name>
    <dbReference type="NCBI Taxonomy" id="2968083"/>
    <lineage>
        <taxon>Bacteria</taxon>
        <taxon>Bacillati</taxon>
        <taxon>Actinomycetota</taxon>
        <taxon>Actinomycetes</taxon>
        <taxon>Micrococcales</taxon>
        <taxon>Cellulomonadaceae</taxon>
        <taxon>Cellulomonas</taxon>
    </lineage>
</organism>
<evidence type="ECO:0000313" key="2">
    <source>
        <dbReference type="Proteomes" id="UP001316384"/>
    </source>
</evidence>
<sequence>MPSDAEGYVSHEDLPVVLRHHLLRPGGSNWNVILHVVDELPPDPVPPLVLAADLADHDGPRELARAEQIIRAVLAS</sequence>